<dbReference type="Proteomes" id="UP000198520">
    <property type="component" value="Unassembled WGS sequence"/>
</dbReference>
<dbReference type="RefSeq" id="WP_093377749.1">
    <property type="nucleotide sequence ID" value="NZ_BNAN01000003.1"/>
</dbReference>
<dbReference type="STRING" id="285351.SAMN04488035_1868"/>
<dbReference type="PANTHER" id="PTHR30036">
    <property type="entry name" value="D-XYLOSE-BINDING PERIPLASMIC PROTEIN"/>
    <property type="match status" value="1"/>
</dbReference>
<gene>
    <name evidence="5" type="ORF">SAMN04488035_1868</name>
</gene>
<dbReference type="AlphaFoldDB" id="A0A1I2GN30"/>
<keyword evidence="6" id="KW-1185">Reference proteome</keyword>
<reference evidence="6" key="1">
    <citation type="submission" date="2016-10" db="EMBL/GenBank/DDBJ databases">
        <authorList>
            <person name="Varghese N."/>
            <person name="Submissions S."/>
        </authorList>
    </citation>
    <scope>NUCLEOTIDE SEQUENCE [LARGE SCALE GENOMIC DNA]</scope>
    <source>
        <strain evidence="6">DSM 19083</strain>
    </source>
</reference>
<evidence type="ECO:0000313" key="5">
    <source>
        <dbReference type="EMBL" id="SFF18678.1"/>
    </source>
</evidence>
<dbReference type="InterPro" id="IPR025997">
    <property type="entry name" value="SBP_2_dom"/>
</dbReference>
<dbReference type="SUPFAM" id="SSF53822">
    <property type="entry name" value="Periplasmic binding protein-like I"/>
    <property type="match status" value="1"/>
</dbReference>
<dbReference type="CDD" id="cd19994">
    <property type="entry name" value="PBP1_ChvE"/>
    <property type="match status" value="1"/>
</dbReference>
<sequence length="361" mass="37554">MRRTYLGAALAAALVLPLAACTADAPTSRVGVFMPTDAEEAWVVRGNALKTQLELLDHEVELYFAQDDVATQVSQLDAELAAGADLLIVGSIDGSALGAPLATAAADGVPVIAYDRLITGTADIDYYATFDNQKVGLQQGTSLLQGLGVLDELGQPTGVAGPFSIEVFAGSPDDNNASLFFEGAMSVLEPYLSDGTLVVGSGETAFETVATPGWDGETAGARMEELLSKHYGAGTRVDAVLSPNDTLAENILAKAEAAGYGTDAQPWPVVTGQDAQLGAARLIRDGAQTSTIFKDSALLAEVVVTMGDALLKGHEPETNDVVTYDNGAKVVATYVLPPVLVTQDNYEALLLDSGFLDKAEL</sequence>
<dbReference type="InterPro" id="IPR028082">
    <property type="entry name" value="Peripla_BP_I"/>
</dbReference>
<dbReference type="Pfam" id="PF13407">
    <property type="entry name" value="Peripla_BP_4"/>
    <property type="match status" value="1"/>
</dbReference>
<dbReference type="OrthoDB" id="9773673at2"/>
<evidence type="ECO:0000256" key="3">
    <source>
        <dbReference type="SAM" id="SignalP"/>
    </source>
</evidence>
<feature type="signal peptide" evidence="3">
    <location>
        <begin position="1"/>
        <end position="25"/>
    </location>
</feature>
<dbReference type="InterPro" id="IPR050555">
    <property type="entry name" value="Bact_Solute-Bind_Prot2"/>
</dbReference>
<accession>A0A1I2GN30</accession>
<keyword evidence="2 3" id="KW-0732">Signal</keyword>
<feature type="domain" description="Periplasmic binding protein" evidence="4">
    <location>
        <begin position="31"/>
        <end position="314"/>
    </location>
</feature>
<dbReference type="EMBL" id="FONZ01000003">
    <property type="protein sequence ID" value="SFF18678.1"/>
    <property type="molecule type" value="Genomic_DNA"/>
</dbReference>
<dbReference type="PANTHER" id="PTHR30036:SF1">
    <property type="entry name" value="D-XYLOSE-BINDING PERIPLASMIC PROTEIN"/>
    <property type="match status" value="1"/>
</dbReference>
<feature type="chain" id="PRO_5011738835" evidence="3">
    <location>
        <begin position="26"/>
        <end position="361"/>
    </location>
</feature>
<evidence type="ECO:0000313" key="6">
    <source>
        <dbReference type="Proteomes" id="UP000198520"/>
    </source>
</evidence>
<proteinExistence type="predicted"/>
<dbReference type="GO" id="GO:0030288">
    <property type="term" value="C:outer membrane-bounded periplasmic space"/>
    <property type="evidence" value="ECO:0007669"/>
    <property type="project" value="TreeGrafter"/>
</dbReference>
<evidence type="ECO:0000259" key="4">
    <source>
        <dbReference type="Pfam" id="PF13407"/>
    </source>
</evidence>
<comment type="subcellular location">
    <subcellularLocation>
        <location evidence="1">Cell envelope</location>
    </subcellularLocation>
</comment>
<dbReference type="Gene3D" id="3.40.50.2300">
    <property type="match status" value="2"/>
</dbReference>
<dbReference type="GO" id="GO:0030246">
    <property type="term" value="F:carbohydrate binding"/>
    <property type="evidence" value="ECO:0007669"/>
    <property type="project" value="TreeGrafter"/>
</dbReference>
<evidence type="ECO:0000256" key="2">
    <source>
        <dbReference type="ARBA" id="ARBA00022729"/>
    </source>
</evidence>
<evidence type="ECO:0000256" key="1">
    <source>
        <dbReference type="ARBA" id="ARBA00004196"/>
    </source>
</evidence>
<protein>
    <submittedName>
        <fullName evidence="5">Monosaccharide ABC transporter substrate-binding protein, CUT2 family</fullName>
    </submittedName>
</protein>
<organism evidence="5 6">
    <name type="scientific">Flavimobilis marinus</name>
    <dbReference type="NCBI Taxonomy" id="285351"/>
    <lineage>
        <taxon>Bacteria</taxon>
        <taxon>Bacillati</taxon>
        <taxon>Actinomycetota</taxon>
        <taxon>Actinomycetes</taxon>
        <taxon>Micrococcales</taxon>
        <taxon>Jonesiaceae</taxon>
        <taxon>Flavimobilis</taxon>
    </lineage>
</organism>
<name>A0A1I2GN30_9MICO</name>